<dbReference type="GO" id="GO:0006633">
    <property type="term" value="P:fatty acid biosynthetic process"/>
    <property type="evidence" value="ECO:0007669"/>
    <property type="project" value="InterPro"/>
</dbReference>
<evidence type="ECO:0000256" key="2">
    <source>
        <dbReference type="ARBA" id="ARBA00022679"/>
    </source>
</evidence>
<feature type="domain" description="Beta-ketoacyl synthase-like N-terminal" evidence="3">
    <location>
        <begin position="20"/>
        <end position="138"/>
    </location>
</feature>
<sequence length="139" mass="15099">SLTSDNSGEIKSFSTDGWVAPKLSERAEKFMLFMLTARKKTLSDGGISEEVMNEQDKTRFGALTGSGMGGMKVFNDAIEALRISYKKMNLLCLRFATTSMGSAMLAIDLGWMGTNYSISTACATSSFCILNAENHIIRG</sequence>
<dbReference type="InterPro" id="IPR014030">
    <property type="entry name" value="Ketoacyl_synth_N"/>
</dbReference>
<dbReference type="InterPro" id="IPR016039">
    <property type="entry name" value="Thiolase-like"/>
</dbReference>
<dbReference type="Proteomes" id="UP001202328">
    <property type="component" value="Unassembled WGS sequence"/>
</dbReference>
<comment type="caution">
    <text evidence="4">The sequence shown here is derived from an EMBL/GenBank/DDBJ whole genome shotgun (WGS) entry which is preliminary data.</text>
</comment>
<dbReference type="Pfam" id="PF00109">
    <property type="entry name" value="ketoacyl-synt"/>
    <property type="match status" value="1"/>
</dbReference>
<keyword evidence="2" id="KW-0808">Transferase</keyword>
<dbReference type="AlphaFoldDB" id="A0AAD4SRW3"/>
<evidence type="ECO:0000313" key="4">
    <source>
        <dbReference type="EMBL" id="KAI3917666.1"/>
    </source>
</evidence>
<name>A0AAD4SRW3_9MAGN</name>
<dbReference type="InterPro" id="IPR018201">
    <property type="entry name" value="Ketoacyl_synth_AS"/>
</dbReference>
<keyword evidence="5" id="KW-1185">Reference proteome</keyword>
<dbReference type="PROSITE" id="PS00606">
    <property type="entry name" value="KS3_1"/>
    <property type="match status" value="1"/>
</dbReference>
<dbReference type="GO" id="GO:0004315">
    <property type="term" value="F:3-oxoacyl-[acyl-carrier-protein] synthase activity"/>
    <property type="evidence" value="ECO:0007669"/>
    <property type="project" value="UniProtKB-EC"/>
</dbReference>
<dbReference type="PANTHER" id="PTHR11712:SF332">
    <property type="entry name" value="3-OXOACYL-[ACYL-CARRIER-PROTEIN] SYNTHASE II, CHLOROPLASTIC"/>
    <property type="match status" value="1"/>
</dbReference>
<evidence type="ECO:0000259" key="3">
    <source>
        <dbReference type="Pfam" id="PF00109"/>
    </source>
</evidence>
<reference evidence="4" key="1">
    <citation type="submission" date="2022-04" db="EMBL/GenBank/DDBJ databases">
        <title>A functionally conserved STORR gene fusion in Papaver species that diverged 16.8 million years ago.</title>
        <authorList>
            <person name="Catania T."/>
        </authorList>
    </citation>
    <scope>NUCLEOTIDE SEQUENCE</scope>
    <source>
        <strain evidence="4">S-188037</strain>
    </source>
</reference>
<dbReference type="EMBL" id="JAJJMB010008983">
    <property type="protein sequence ID" value="KAI3917666.1"/>
    <property type="molecule type" value="Genomic_DNA"/>
</dbReference>
<evidence type="ECO:0000256" key="1">
    <source>
        <dbReference type="ARBA" id="ARBA00013191"/>
    </source>
</evidence>
<proteinExistence type="predicted"/>
<organism evidence="4 5">
    <name type="scientific">Papaver atlanticum</name>
    <dbReference type="NCBI Taxonomy" id="357466"/>
    <lineage>
        <taxon>Eukaryota</taxon>
        <taxon>Viridiplantae</taxon>
        <taxon>Streptophyta</taxon>
        <taxon>Embryophyta</taxon>
        <taxon>Tracheophyta</taxon>
        <taxon>Spermatophyta</taxon>
        <taxon>Magnoliopsida</taxon>
        <taxon>Ranunculales</taxon>
        <taxon>Papaveraceae</taxon>
        <taxon>Papaveroideae</taxon>
        <taxon>Papaver</taxon>
    </lineage>
</organism>
<feature type="non-terminal residue" evidence="4">
    <location>
        <position position="139"/>
    </location>
</feature>
<dbReference type="GO" id="GO:0005739">
    <property type="term" value="C:mitochondrion"/>
    <property type="evidence" value="ECO:0007669"/>
    <property type="project" value="TreeGrafter"/>
</dbReference>
<dbReference type="Gene3D" id="3.40.47.10">
    <property type="match status" value="1"/>
</dbReference>
<dbReference type="EC" id="2.3.1.41" evidence="1"/>
<dbReference type="PANTHER" id="PTHR11712">
    <property type="entry name" value="POLYKETIDE SYNTHASE-RELATED"/>
    <property type="match status" value="1"/>
</dbReference>
<protein>
    <recommendedName>
        <fullName evidence="1">beta-ketoacyl-[acyl-carrier-protein] synthase I</fullName>
        <ecNumber evidence="1">2.3.1.41</ecNumber>
    </recommendedName>
</protein>
<accession>A0AAD4SRW3</accession>
<dbReference type="SUPFAM" id="SSF53901">
    <property type="entry name" value="Thiolase-like"/>
    <property type="match status" value="1"/>
</dbReference>
<evidence type="ECO:0000313" key="5">
    <source>
        <dbReference type="Proteomes" id="UP001202328"/>
    </source>
</evidence>
<dbReference type="InterPro" id="IPR000794">
    <property type="entry name" value="Beta-ketoacyl_synthase"/>
</dbReference>
<gene>
    <name evidence="4" type="ORF">MKW98_021428</name>
</gene>